<dbReference type="SUPFAM" id="SSF53335">
    <property type="entry name" value="S-adenosyl-L-methionine-dependent methyltransferases"/>
    <property type="match status" value="1"/>
</dbReference>
<evidence type="ECO:0000313" key="1">
    <source>
        <dbReference type="EMBL" id="BCX49490.1"/>
    </source>
</evidence>
<protein>
    <submittedName>
        <fullName evidence="1">Type 11 methyltransferase</fullName>
    </submittedName>
</protein>
<gene>
    <name evidence="1" type="ORF">HAHE_33980</name>
</gene>
<keyword evidence="1" id="KW-0489">Methyltransferase</keyword>
<keyword evidence="1" id="KW-0808">Transferase</keyword>
<proteinExistence type="predicted"/>
<dbReference type="GO" id="GO:0032259">
    <property type="term" value="P:methylation"/>
    <property type="evidence" value="ECO:0007669"/>
    <property type="project" value="UniProtKB-KW"/>
</dbReference>
<dbReference type="Gene3D" id="3.40.50.150">
    <property type="entry name" value="Vaccinia Virus protein VP39"/>
    <property type="match status" value="1"/>
</dbReference>
<accession>A0ABM7RGW2</accession>
<sequence>MNLYASLEAELHDAFWEAEESPEFGWLDALLREHPGRSLEVGSGSGRLLLPLLKNGHEIEGLEPSPDMNSLCRAKAAILGLNPTLHECAMGDFTTGHTFRSILIPAFTLQLSQDPEADLRRLHRQLEPNGILYLTVFIPFAELDGELPENEWYEDHTLQLADGSVATVETRHRLDRGNQILHREHRYRVVSESETREHRSEQTLRWFDARRLREQLRLAGFEADRAVGDFDESCPVTEDSQILTVVARRI</sequence>
<name>A0ABM7RGW2_9BACT</name>
<dbReference type="GO" id="GO:0008168">
    <property type="term" value="F:methyltransferase activity"/>
    <property type="evidence" value="ECO:0007669"/>
    <property type="project" value="UniProtKB-KW"/>
</dbReference>
<evidence type="ECO:0000313" key="2">
    <source>
        <dbReference type="Proteomes" id="UP001374893"/>
    </source>
</evidence>
<organism evidence="1 2">
    <name type="scientific">Haloferula helveola</name>
    <dbReference type="NCBI Taxonomy" id="490095"/>
    <lineage>
        <taxon>Bacteria</taxon>
        <taxon>Pseudomonadati</taxon>
        <taxon>Verrucomicrobiota</taxon>
        <taxon>Verrucomicrobiia</taxon>
        <taxon>Verrucomicrobiales</taxon>
        <taxon>Verrucomicrobiaceae</taxon>
        <taxon>Haloferula</taxon>
    </lineage>
</organism>
<dbReference type="Pfam" id="PF13489">
    <property type="entry name" value="Methyltransf_23"/>
    <property type="match status" value="1"/>
</dbReference>
<dbReference type="EMBL" id="AP024702">
    <property type="protein sequence ID" value="BCX49490.1"/>
    <property type="molecule type" value="Genomic_DNA"/>
</dbReference>
<keyword evidence="2" id="KW-1185">Reference proteome</keyword>
<dbReference type="CDD" id="cd02440">
    <property type="entry name" value="AdoMet_MTases"/>
    <property type="match status" value="1"/>
</dbReference>
<dbReference type="InterPro" id="IPR029063">
    <property type="entry name" value="SAM-dependent_MTases_sf"/>
</dbReference>
<dbReference type="Proteomes" id="UP001374893">
    <property type="component" value="Chromosome"/>
</dbReference>
<reference evidence="1 2" key="1">
    <citation type="submission" date="2021-06" db="EMBL/GenBank/DDBJ databases">
        <title>Complete genome of Haloferula helveola possessing various polysaccharide degrading enzymes.</title>
        <authorList>
            <person name="Takami H."/>
            <person name="Huang C."/>
            <person name="Hamasaki K."/>
        </authorList>
    </citation>
    <scope>NUCLEOTIDE SEQUENCE [LARGE SCALE GENOMIC DNA]</scope>
    <source>
        <strain evidence="1 2">CN-1</strain>
    </source>
</reference>
<dbReference type="RefSeq" id="WP_338686111.1">
    <property type="nucleotide sequence ID" value="NZ_AP024702.1"/>
</dbReference>